<dbReference type="GO" id="GO:0009401">
    <property type="term" value="P:phosphoenolpyruvate-dependent sugar phosphotransferase system"/>
    <property type="evidence" value="ECO:0007669"/>
    <property type="project" value="TreeGrafter"/>
</dbReference>
<dbReference type="GO" id="GO:0005886">
    <property type="term" value="C:plasma membrane"/>
    <property type="evidence" value="ECO:0007669"/>
    <property type="project" value="TreeGrafter"/>
</dbReference>
<evidence type="ECO:0000313" key="2">
    <source>
        <dbReference type="EMBL" id="CBX29314.1"/>
    </source>
</evidence>
<sequence length="439" mass="49165">MTDYLHELVAAQKRGDAAGIASICSANTFVIIAALEYAKKQNLSVCIESTGRQVNQYGGYSGMQPKQFAQYVRRICKKLKLGEDQVILGGDHIGPDSWRFENSDMAMAKARDLIRHCVNAGYRKLHLDPSIPCKDDICDGRPHLFLKTIAERTASLCETAEEAAATCPDNKTQIVYVVGAEVPTAGGMLKGKSEIPVSSASNVEETISIMHRAFIERGLESAWNRCIALVVETGATFGPDAVCDYDSKKTEDLKLLIEGEKNLVFEAHSTDFQTHQSLADMVRDHFAILKAGPCLTFAAREALYALSYIERERLEGKQGITLSLLSELMQELMNKDRTHWQNHYSGNEKYLRYITAFGFSDRIRYYWSDQRCADAIARLFQNLKKYGIPLPLLSQYMPTQYEAVREGRIQCVPDRLVYGKIEETLDKYAKACGGFTAKC</sequence>
<dbReference type="PANTHER" id="PTHR32502:SF2">
    <property type="entry name" value="D-TAGATOSE-1,6-BISPHOSPHATE ALDOLASE SUBUNIT KBAZ"/>
    <property type="match status" value="1"/>
</dbReference>
<gene>
    <name evidence="2" type="ORF">N47_J02950</name>
</gene>
<dbReference type="Gene3D" id="1.10.400.20">
    <property type="entry name" value="putative tagatose 6-phosphate kinase domain like"/>
    <property type="match status" value="1"/>
</dbReference>
<protein>
    <submittedName>
        <fullName evidence="2">D-tagatose-1,6-bisphosphate aldolase subunit kbaZ</fullName>
    </submittedName>
</protein>
<dbReference type="InterPro" id="IPR050303">
    <property type="entry name" value="GatZ_KbaZ_carbometab"/>
</dbReference>
<dbReference type="PIRSF" id="PIRSF009264">
    <property type="entry name" value="TagBP_ald_AgaZ"/>
    <property type="match status" value="1"/>
</dbReference>
<dbReference type="PANTHER" id="PTHR32502">
    <property type="entry name" value="N-ACETYLGALACTOSAMINE PERMEASE II COMPONENT-RELATED"/>
    <property type="match status" value="1"/>
</dbReference>
<comment type="pathway">
    <text evidence="1">Carbohydrate metabolism.</text>
</comment>
<dbReference type="EMBL" id="FR695872">
    <property type="protein sequence ID" value="CBX29314.1"/>
    <property type="molecule type" value="Genomic_DNA"/>
</dbReference>
<name>E1YFH0_9BACT</name>
<dbReference type="Gene3D" id="3.20.20.70">
    <property type="entry name" value="Aldolase class I"/>
    <property type="match status" value="1"/>
</dbReference>
<dbReference type="GO" id="GO:0005975">
    <property type="term" value="P:carbohydrate metabolic process"/>
    <property type="evidence" value="ECO:0007669"/>
    <property type="project" value="InterPro"/>
</dbReference>
<dbReference type="Pfam" id="PF08013">
    <property type="entry name" value="GatZ_KbaZ-like"/>
    <property type="match status" value="1"/>
</dbReference>
<proteinExistence type="predicted"/>
<accession>E1YFH0</accession>
<evidence type="ECO:0000256" key="1">
    <source>
        <dbReference type="ARBA" id="ARBA00005007"/>
    </source>
</evidence>
<dbReference type="InterPro" id="IPR012062">
    <property type="entry name" value="GatZ/KbaZ-like"/>
</dbReference>
<dbReference type="AlphaFoldDB" id="E1YFH0"/>
<dbReference type="InterPro" id="IPR013785">
    <property type="entry name" value="Aldolase_TIM"/>
</dbReference>
<dbReference type="SUPFAM" id="SSF51569">
    <property type="entry name" value="Aldolase"/>
    <property type="match status" value="1"/>
</dbReference>
<organism evidence="2">
    <name type="scientific">uncultured Desulfobacterium sp</name>
    <dbReference type="NCBI Taxonomy" id="201089"/>
    <lineage>
        <taxon>Bacteria</taxon>
        <taxon>Pseudomonadati</taxon>
        <taxon>Thermodesulfobacteriota</taxon>
        <taxon>Desulfobacteria</taxon>
        <taxon>Desulfobacterales</taxon>
        <taxon>Desulfobacteriaceae</taxon>
        <taxon>Desulfobacterium</taxon>
        <taxon>environmental samples</taxon>
    </lineage>
</organism>
<reference evidence="2" key="1">
    <citation type="journal article" date="2011" name="Environ. Microbiol.">
        <title>Genomic insights into the metabolic potential of the polycyclic aromatic hydrocarbon degrading sulfate-reducing Deltaproteobacterium N47.</title>
        <authorList>
            <person name="Bergmann F."/>
            <person name="Selesi D."/>
            <person name="Weinmaier T."/>
            <person name="Tischler P."/>
            <person name="Rattei T."/>
            <person name="Meckenstock R.U."/>
        </authorList>
    </citation>
    <scope>NUCLEOTIDE SEQUENCE</scope>
</reference>